<evidence type="ECO:0000256" key="3">
    <source>
        <dbReference type="ARBA" id="ARBA00022563"/>
    </source>
</evidence>
<evidence type="ECO:0000313" key="16">
    <source>
        <dbReference type="Proteomes" id="UP000069241"/>
    </source>
</evidence>
<dbReference type="SUPFAM" id="SSF51735">
    <property type="entry name" value="NAD(P)-binding Rossmann-fold domains"/>
    <property type="match status" value="1"/>
</dbReference>
<keyword evidence="8 12" id="KW-0560">Oxidoreductase</keyword>
<evidence type="ECO:0000256" key="9">
    <source>
        <dbReference type="ARBA" id="ARBA00023102"/>
    </source>
</evidence>
<evidence type="ECO:0000256" key="12">
    <source>
        <dbReference type="HAMAP-Rule" id="MF_01576"/>
    </source>
</evidence>
<comment type="pathway">
    <text evidence="1 12">One-carbon metabolism; tetrahydrofolate interconversion.</text>
</comment>
<evidence type="ECO:0000256" key="8">
    <source>
        <dbReference type="ARBA" id="ARBA00023002"/>
    </source>
</evidence>
<dbReference type="InterPro" id="IPR036291">
    <property type="entry name" value="NAD(P)-bd_dom_sf"/>
</dbReference>
<evidence type="ECO:0000256" key="7">
    <source>
        <dbReference type="ARBA" id="ARBA00022857"/>
    </source>
</evidence>
<keyword evidence="4 12" id="KW-0028">Amino-acid biosynthesis</keyword>
<dbReference type="EC" id="3.5.4.9" evidence="12"/>
<dbReference type="STRING" id="44742.AXF13_15045"/>
<dbReference type="Pfam" id="PF02882">
    <property type="entry name" value="THF_DHG_CYH_C"/>
    <property type="match status" value="1"/>
</dbReference>
<dbReference type="EMBL" id="CP014229">
    <property type="protein sequence ID" value="AMD91339.1"/>
    <property type="molecule type" value="Genomic_DNA"/>
</dbReference>
<evidence type="ECO:0000256" key="2">
    <source>
        <dbReference type="ARBA" id="ARBA00011738"/>
    </source>
</evidence>
<keyword evidence="10 12" id="KW-0486">Methionine biosynthesis</keyword>
<dbReference type="SUPFAM" id="SSF53223">
    <property type="entry name" value="Aminoacid dehydrogenase-like, N-terminal domain"/>
    <property type="match status" value="1"/>
</dbReference>
<dbReference type="GO" id="GO:0005829">
    <property type="term" value="C:cytosol"/>
    <property type="evidence" value="ECO:0007669"/>
    <property type="project" value="TreeGrafter"/>
</dbReference>
<keyword evidence="5 12" id="KW-0658">Purine biosynthesis</keyword>
<keyword evidence="7 12" id="KW-0521">NADP</keyword>
<name>A0A120KMH5_9BACT</name>
<accession>A0A120KMH5</accession>
<organism evidence="15 16">
    <name type="scientific">Desulfovibrio fairfieldensis</name>
    <dbReference type="NCBI Taxonomy" id="44742"/>
    <lineage>
        <taxon>Bacteria</taxon>
        <taxon>Pseudomonadati</taxon>
        <taxon>Thermodesulfobacteriota</taxon>
        <taxon>Desulfovibrionia</taxon>
        <taxon>Desulfovibrionales</taxon>
        <taxon>Desulfovibrionaceae</taxon>
        <taxon>Desulfovibrio</taxon>
    </lineage>
</organism>
<comment type="catalytic activity">
    <reaction evidence="12">
        <text>(6R)-5,10-methenyltetrahydrofolate + H2O = (6R)-10-formyltetrahydrofolate + H(+)</text>
        <dbReference type="Rhea" id="RHEA:23700"/>
        <dbReference type="ChEBI" id="CHEBI:15377"/>
        <dbReference type="ChEBI" id="CHEBI:15378"/>
        <dbReference type="ChEBI" id="CHEBI:57455"/>
        <dbReference type="ChEBI" id="CHEBI:195366"/>
        <dbReference type="EC" id="3.5.4.9"/>
    </reaction>
</comment>
<dbReference type="InterPro" id="IPR020630">
    <property type="entry name" value="THF_DH/CycHdrlase_cat_dom"/>
</dbReference>
<dbReference type="InterPro" id="IPR020867">
    <property type="entry name" value="THF_DH/CycHdrlase_CS"/>
</dbReference>
<keyword evidence="6 12" id="KW-0378">Hydrolase</keyword>
<evidence type="ECO:0000259" key="14">
    <source>
        <dbReference type="Pfam" id="PF02882"/>
    </source>
</evidence>
<dbReference type="NCBIfam" id="NF010783">
    <property type="entry name" value="PRK14186.1"/>
    <property type="match status" value="1"/>
</dbReference>
<comment type="catalytic activity">
    <reaction evidence="12">
        <text>(6R)-5,10-methylene-5,6,7,8-tetrahydrofolate + NADP(+) = (6R)-5,10-methenyltetrahydrofolate + NADPH</text>
        <dbReference type="Rhea" id="RHEA:22812"/>
        <dbReference type="ChEBI" id="CHEBI:15636"/>
        <dbReference type="ChEBI" id="CHEBI:57455"/>
        <dbReference type="ChEBI" id="CHEBI:57783"/>
        <dbReference type="ChEBI" id="CHEBI:58349"/>
        <dbReference type="EC" id="1.5.1.5"/>
    </reaction>
</comment>
<dbReference type="FunFam" id="3.40.50.720:FF:000189">
    <property type="entry name" value="Bifunctional protein FolD"/>
    <property type="match status" value="1"/>
</dbReference>
<feature type="domain" description="Tetrahydrofolate dehydrogenase/cyclohydrolase NAD(P)-binding" evidence="14">
    <location>
        <begin position="138"/>
        <end position="281"/>
    </location>
</feature>
<comment type="subunit">
    <text evidence="2 12">Homodimer.</text>
</comment>
<dbReference type="Gene3D" id="3.40.50.10860">
    <property type="entry name" value="Leucine Dehydrogenase, chain A, domain 1"/>
    <property type="match status" value="1"/>
</dbReference>
<evidence type="ECO:0000256" key="11">
    <source>
        <dbReference type="ARBA" id="ARBA00023268"/>
    </source>
</evidence>
<keyword evidence="9 12" id="KW-0368">Histidine biosynthesis</keyword>
<sequence length="285" mass="30270">MLLIDGKETSRVIREELREEVAAACGKGRRAPGLAVILVGEDPASEVYVRNKERACAEAGIISFPYHLPASTGQHELLALIHECNRRADVDGILLQLPLPCGLDAQACLLAIDPAKDVDGFHPENVGRLSLGLPGFVSCTPAGVMELLRRYDLSPAGKKAVVVGRSDIVGKPLAMLLARPGDYANATVTICHSRTPDLAAECRNADFLFLAMGRPRFVTADMVREGVVVIDVGINRTPEGLCGDADFAGVSAKARAITPVPGGVGPMTIAMLLKNTVQSWRGRTA</sequence>
<dbReference type="Pfam" id="PF00763">
    <property type="entry name" value="THF_DHG_CYH"/>
    <property type="match status" value="1"/>
</dbReference>
<dbReference type="RefSeq" id="WP_062254451.1">
    <property type="nucleotide sequence ID" value="NZ_CP014229.1"/>
</dbReference>
<dbReference type="GO" id="GO:0000105">
    <property type="term" value="P:L-histidine biosynthetic process"/>
    <property type="evidence" value="ECO:0007669"/>
    <property type="project" value="UniProtKB-KW"/>
</dbReference>
<dbReference type="InterPro" id="IPR000672">
    <property type="entry name" value="THF_DH/CycHdrlase"/>
</dbReference>
<comment type="function">
    <text evidence="12">Catalyzes the oxidation of 5,10-methylenetetrahydrofolate to 5,10-methenyltetrahydrofolate and then the hydrolysis of 5,10-methenyltetrahydrofolate to 10-formyltetrahydrofolate.</text>
</comment>
<evidence type="ECO:0000256" key="5">
    <source>
        <dbReference type="ARBA" id="ARBA00022755"/>
    </source>
</evidence>
<dbReference type="PANTHER" id="PTHR48099:SF5">
    <property type="entry name" value="C-1-TETRAHYDROFOLATE SYNTHASE, CYTOPLASMIC"/>
    <property type="match status" value="1"/>
</dbReference>
<dbReference type="PANTHER" id="PTHR48099">
    <property type="entry name" value="C-1-TETRAHYDROFOLATE SYNTHASE, CYTOPLASMIC-RELATED"/>
    <property type="match status" value="1"/>
</dbReference>
<dbReference type="GO" id="GO:0004488">
    <property type="term" value="F:methylenetetrahydrofolate dehydrogenase (NADP+) activity"/>
    <property type="evidence" value="ECO:0007669"/>
    <property type="project" value="UniProtKB-UniRule"/>
</dbReference>
<evidence type="ECO:0000256" key="6">
    <source>
        <dbReference type="ARBA" id="ARBA00022801"/>
    </source>
</evidence>
<keyword evidence="11 12" id="KW-0511">Multifunctional enzyme</keyword>
<evidence type="ECO:0000256" key="10">
    <source>
        <dbReference type="ARBA" id="ARBA00023167"/>
    </source>
</evidence>
<feature type="binding site" evidence="12">
    <location>
        <begin position="164"/>
        <end position="166"/>
    </location>
    <ligand>
        <name>NADP(+)</name>
        <dbReference type="ChEBI" id="CHEBI:58349"/>
    </ligand>
</feature>
<keyword evidence="16" id="KW-1185">Reference proteome</keyword>
<comment type="caution">
    <text evidence="12">Lacks conserved residue(s) required for the propagation of feature annotation.</text>
</comment>
<dbReference type="HAMAP" id="MF_01576">
    <property type="entry name" value="THF_DHG_CYH"/>
    <property type="match status" value="1"/>
</dbReference>
<evidence type="ECO:0000256" key="4">
    <source>
        <dbReference type="ARBA" id="ARBA00022605"/>
    </source>
</evidence>
<evidence type="ECO:0000259" key="13">
    <source>
        <dbReference type="Pfam" id="PF00763"/>
    </source>
</evidence>
<evidence type="ECO:0000313" key="15">
    <source>
        <dbReference type="EMBL" id="AMD91339.1"/>
    </source>
</evidence>
<dbReference type="GO" id="GO:0009086">
    <property type="term" value="P:methionine biosynthetic process"/>
    <property type="evidence" value="ECO:0007669"/>
    <property type="project" value="UniProtKB-KW"/>
</dbReference>
<protein>
    <recommendedName>
        <fullName evidence="12">Bifunctional protein FolD</fullName>
    </recommendedName>
    <domain>
        <recommendedName>
            <fullName evidence="12">Methylenetetrahydrofolate dehydrogenase</fullName>
            <ecNumber evidence="12">1.5.1.5</ecNumber>
        </recommendedName>
    </domain>
    <domain>
        <recommendedName>
            <fullName evidence="12">Methenyltetrahydrofolate cyclohydrolase</fullName>
            <ecNumber evidence="12">3.5.4.9</ecNumber>
        </recommendedName>
    </domain>
</protein>
<reference evidence="16" key="1">
    <citation type="submission" date="2016-02" db="EMBL/GenBank/DDBJ databases">
        <authorList>
            <person name="Holder M.E."/>
            <person name="Ajami N.J."/>
            <person name="Petrosino J.F."/>
        </authorList>
    </citation>
    <scope>NUCLEOTIDE SEQUENCE [LARGE SCALE GENOMIC DNA]</scope>
    <source>
        <strain evidence="16">CCUG 45958</strain>
    </source>
</reference>
<evidence type="ECO:0000256" key="1">
    <source>
        <dbReference type="ARBA" id="ARBA00004777"/>
    </source>
</evidence>
<dbReference type="PRINTS" id="PR00085">
    <property type="entry name" value="THFDHDRGNASE"/>
</dbReference>
<dbReference type="GO" id="GO:0004477">
    <property type="term" value="F:methenyltetrahydrofolate cyclohydrolase activity"/>
    <property type="evidence" value="ECO:0007669"/>
    <property type="project" value="UniProtKB-UniRule"/>
</dbReference>
<dbReference type="CDD" id="cd01080">
    <property type="entry name" value="NAD_bind_m-THF_DH_Cyclohyd"/>
    <property type="match status" value="1"/>
</dbReference>
<dbReference type="GO" id="GO:0006164">
    <property type="term" value="P:purine nucleotide biosynthetic process"/>
    <property type="evidence" value="ECO:0007669"/>
    <property type="project" value="UniProtKB-KW"/>
</dbReference>
<dbReference type="EC" id="1.5.1.5" evidence="12"/>
<dbReference type="AlphaFoldDB" id="A0A120KMH5"/>
<dbReference type="InterPro" id="IPR020631">
    <property type="entry name" value="THF_DH/CycHdrlase_NAD-bd_dom"/>
</dbReference>
<dbReference type="UniPathway" id="UPA00193"/>
<feature type="domain" description="Tetrahydrofolate dehydrogenase/cyclohydrolase catalytic" evidence="13">
    <location>
        <begin position="4"/>
        <end position="119"/>
    </location>
</feature>
<dbReference type="Proteomes" id="UP000069241">
    <property type="component" value="Chromosome"/>
</dbReference>
<dbReference type="NCBIfam" id="NF010781">
    <property type="entry name" value="PRK14184.1"/>
    <property type="match status" value="1"/>
</dbReference>
<comment type="similarity">
    <text evidence="12">Belongs to the tetrahydrofolate dehydrogenase/cyclohydrolase family.</text>
</comment>
<feature type="binding site" evidence="12">
    <location>
        <position position="234"/>
    </location>
    <ligand>
        <name>NADP(+)</name>
        <dbReference type="ChEBI" id="CHEBI:58349"/>
    </ligand>
</feature>
<dbReference type="Gene3D" id="3.40.50.720">
    <property type="entry name" value="NAD(P)-binding Rossmann-like Domain"/>
    <property type="match status" value="1"/>
</dbReference>
<dbReference type="GO" id="GO:0035999">
    <property type="term" value="P:tetrahydrofolate interconversion"/>
    <property type="evidence" value="ECO:0007669"/>
    <property type="project" value="UniProtKB-UniRule"/>
</dbReference>
<keyword evidence="3 12" id="KW-0554">One-carbon metabolism</keyword>
<gene>
    <name evidence="12" type="primary">folD</name>
    <name evidence="15" type="ORF">AXF13_15045</name>
</gene>
<dbReference type="FunFam" id="3.40.50.10860:FF:000005">
    <property type="entry name" value="C-1-tetrahydrofolate synthase, cytoplasmic, putative"/>
    <property type="match status" value="1"/>
</dbReference>
<dbReference type="KEGG" id="dfi:AXF13_15045"/>
<dbReference type="PROSITE" id="PS00767">
    <property type="entry name" value="THF_DHG_CYH_2"/>
    <property type="match status" value="1"/>
</dbReference>
<proteinExistence type="inferred from homology"/>
<dbReference type="InterPro" id="IPR046346">
    <property type="entry name" value="Aminoacid_DH-like_N_sf"/>
</dbReference>